<dbReference type="GO" id="GO:0050776">
    <property type="term" value="P:regulation of immune response"/>
    <property type="evidence" value="ECO:0007669"/>
    <property type="project" value="TreeGrafter"/>
</dbReference>
<dbReference type="PRINTS" id="PR00401">
    <property type="entry name" value="SH2DOMAIN"/>
</dbReference>
<dbReference type="Pfam" id="PF00017">
    <property type="entry name" value="SH2"/>
    <property type="match status" value="1"/>
</dbReference>
<proteinExistence type="predicted"/>
<evidence type="ECO:0000256" key="3">
    <source>
        <dbReference type="PROSITE-ProRule" id="PRU00191"/>
    </source>
</evidence>
<gene>
    <name evidence="5" type="ORF">QTP70_029930</name>
</gene>
<feature type="non-terminal residue" evidence="5">
    <location>
        <position position="185"/>
    </location>
</feature>
<organism evidence="5 6">
    <name type="scientific">Hemibagrus guttatus</name>
    <dbReference type="NCBI Taxonomy" id="175788"/>
    <lineage>
        <taxon>Eukaryota</taxon>
        <taxon>Metazoa</taxon>
        <taxon>Chordata</taxon>
        <taxon>Craniata</taxon>
        <taxon>Vertebrata</taxon>
        <taxon>Euteleostomi</taxon>
        <taxon>Actinopterygii</taxon>
        <taxon>Neopterygii</taxon>
        <taxon>Teleostei</taxon>
        <taxon>Ostariophysi</taxon>
        <taxon>Siluriformes</taxon>
        <taxon>Bagridae</taxon>
        <taxon>Hemibagrus</taxon>
    </lineage>
</organism>
<comment type="caution">
    <text evidence="5">The sequence shown here is derived from an EMBL/GenBank/DDBJ whole genome shotgun (WGS) entry which is preliminary data.</text>
</comment>
<protein>
    <recommendedName>
        <fullName evidence="4">SH2 domain-containing protein</fullName>
    </recommendedName>
</protein>
<feature type="domain" description="SH2" evidence="4">
    <location>
        <begin position="13"/>
        <end position="113"/>
    </location>
</feature>
<keyword evidence="6" id="KW-1185">Reference proteome</keyword>
<keyword evidence="1" id="KW-0391">Immunity</keyword>
<dbReference type="GO" id="GO:0005829">
    <property type="term" value="C:cytosol"/>
    <property type="evidence" value="ECO:0007669"/>
    <property type="project" value="TreeGrafter"/>
</dbReference>
<dbReference type="SMART" id="SM00252">
    <property type="entry name" value="SH2"/>
    <property type="match status" value="1"/>
</dbReference>
<dbReference type="InterPro" id="IPR000980">
    <property type="entry name" value="SH2"/>
</dbReference>
<dbReference type="PROSITE" id="PS50001">
    <property type="entry name" value="SH2"/>
    <property type="match status" value="1"/>
</dbReference>
<dbReference type="PANTHER" id="PTHR46051:SF3">
    <property type="entry name" value="PHOSPHATIDYLINOSITOL 3,4,5-TRISPHOSPHATE 5-PHOSPHATASE 1"/>
    <property type="match status" value="1"/>
</dbReference>
<sequence length="185" mass="20858">EVEVTEAGSWSTWICSSTTAPITRERCEQLLGAKGKDGSFLIRDSETIHGAMCLCVYKKKVVYTYRILQTHTGYYTLQSSAGVKEMFFRTLDELINHYKKRNKGLACRLRKGVKRKQTDVESVVSEDEPTMRGHIVMARPLDQNISKTAALVGCSRSAVVSIYQKWSKEGTVVTRRQGHGRVEAH</sequence>
<dbReference type="InterPro" id="IPR036860">
    <property type="entry name" value="SH2_dom_sf"/>
</dbReference>
<evidence type="ECO:0000259" key="4">
    <source>
        <dbReference type="PROSITE" id="PS50001"/>
    </source>
</evidence>
<dbReference type="GO" id="GO:0045579">
    <property type="term" value="P:positive regulation of B cell differentiation"/>
    <property type="evidence" value="ECO:0007669"/>
    <property type="project" value="TreeGrafter"/>
</dbReference>
<dbReference type="AlphaFoldDB" id="A0AAE0Q8A9"/>
<dbReference type="EMBL" id="JAUCMX010000020">
    <property type="protein sequence ID" value="KAK3515705.1"/>
    <property type="molecule type" value="Genomic_DNA"/>
</dbReference>
<dbReference type="Gene3D" id="3.30.505.10">
    <property type="entry name" value="SH2 domain"/>
    <property type="match status" value="1"/>
</dbReference>
<dbReference type="GO" id="GO:0045779">
    <property type="term" value="P:negative regulation of bone resorption"/>
    <property type="evidence" value="ECO:0007669"/>
    <property type="project" value="TreeGrafter"/>
</dbReference>
<accession>A0AAE0Q8A9</accession>
<dbReference type="Proteomes" id="UP001274896">
    <property type="component" value="Unassembled WGS sequence"/>
</dbReference>
<dbReference type="PANTHER" id="PTHR46051">
    <property type="entry name" value="SH2 DOMAIN-CONTAINING PROTEIN"/>
    <property type="match status" value="1"/>
</dbReference>
<evidence type="ECO:0000313" key="6">
    <source>
        <dbReference type="Proteomes" id="UP001274896"/>
    </source>
</evidence>
<dbReference type="SUPFAM" id="SSF55550">
    <property type="entry name" value="SH2 domain"/>
    <property type="match status" value="1"/>
</dbReference>
<reference evidence="5" key="1">
    <citation type="submission" date="2023-06" db="EMBL/GenBank/DDBJ databases">
        <title>Male Hemibagrus guttatus genome.</title>
        <authorList>
            <person name="Bian C."/>
        </authorList>
    </citation>
    <scope>NUCLEOTIDE SEQUENCE</scope>
    <source>
        <strain evidence="5">Male_cb2023</strain>
        <tissue evidence="5">Muscle</tissue>
    </source>
</reference>
<evidence type="ECO:0000313" key="5">
    <source>
        <dbReference type="EMBL" id="KAK3515705.1"/>
    </source>
</evidence>
<name>A0AAE0Q8A9_9TELE</name>
<dbReference type="GO" id="GO:0002376">
    <property type="term" value="P:immune system process"/>
    <property type="evidence" value="ECO:0007669"/>
    <property type="project" value="UniProtKB-KW"/>
</dbReference>
<evidence type="ECO:0000256" key="2">
    <source>
        <dbReference type="ARBA" id="ARBA00022999"/>
    </source>
</evidence>
<keyword evidence="2 3" id="KW-0727">SH2 domain</keyword>
<dbReference type="GO" id="GO:0045659">
    <property type="term" value="P:negative regulation of neutrophil differentiation"/>
    <property type="evidence" value="ECO:0007669"/>
    <property type="project" value="TreeGrafter"/>
</dbReference>
<evidence type="ECO:0000256" key="1">
    <source>
        <dbReference type="ARBA" id="ARBA00022859"/>
    </source>
</evidence>
<dbReference type="GO" id="GO:0009968">
    <property type="term" value="P:negative regulation of signal transduction"/>
    <property type="evidence" value="ECO:0007669"/>
    <property type="project" value="TreeGrafter"/>
</dbReference>